<gene>
    <name evidence="2" type="ORF">PX52LOC_05857</name>
</gene>
<keyword evidence="3" id="KW-1185">Reference proteome</keyword>
<dbReference type="SUPFAM" id="SSF53474">
    <property type="entry name" value="alpha/beta-Hydrolases"/>
    <property type="match status" value="1"/>
</dbReference>
<reference evidence="3" key="1">
    <citation type="submission" date="2019-08" db="EMBL/GenBank/DDBJ databases">
        <title>Limnoglobus roseus gen. nov., sp. nov., a novel freshwater planctomycete with a giant genome from the family Gemmataceae.</title>
        <authorList>
            <person name="Kulichevskaya I.S."/>
            <person name="Naumoff D.G."/>
            <person name="Miroshnikov K."/>
            <person name="Ivanova A."/>
            <person name="Philippov D.A."/>
            <person name="Hakobyan A."/>
            <person name="Rijpstra I.C."/>
            <person name="Sinninghe Damste J.S."/>
            <person name="Liesack W."/>
            <person name="Dedysh S.N."/>
        </authorList>
    </citation>
    <scope>NUCLEOTIDE SEQUENCE [LARGE SCALE GENOMIC DNA]</scope>
    <source>
        <strain evidence="3">PX52</strain>
    </source>
</reference>
<dbReference type="RefSeq" id="WP_218575180.1">
    <property type="nucleotide sequence ID" value="NZ_CP042425.1"/>
</dbReference>
<protein>
    <submittedName>
        <fullName evidence="2">Hydrolase</fullName>
    </submittedName>
</protein>
<feature type="signal peptide" evidence="1">
    <location>
        <begin position="1"/>
        <end position="22"/>
    </location>
</feature>
<dbReference type="Proteomes" id="UP000324974">
    <property type="component" value="Chromosome"/>
</dbReference>
<dbReference type="Gene3D" id="3.40.50.1820">
    <property type="entry name" value="alpha/beta hydrolase"/>
    <property type="match status" value="1"/>
</dbReference>
<keyword evidence="2" id="KW-0378">Hydrolase</keyword>
<organism evidence="2 3">
    <name type="scientific">Limnoglobus roseus</name>
    <dbReference type="NCBI Taxonomy" id="2598579"/>
    <lineage>
        <taxon>Bacteria</taxon>
        <taxon>Pseudomonadati</taxon>
        <taxon>Planctomycetota</taxon>
        <taxon>Planctomycetia</taxon>
        <taxon>Gemmatales</taxon>
        <taxon>Gemmataceae</taxon>
        <taxon>Limnoglobus</taxon>
    </lineage>
</organism>
<dbReference type="GO" id="GO:0016787">
    <property type="term" value="F:hydrolase activity"/>
    <property type="evidence" value="ECO:0007669"/>
    <property type="project" value="UniProtKB-KW"/>
</dbReference>
<dbReference type="AlphaFoldDB" id="A0A5C1AKW7"/>
<sequence>MGTSRFVLGVILLTFGARAVGAEPPDEFAALGEWPKELKGYFTPPAEFANDSGPWKSPLVRADGTKVETAEGWKKRRDEIRSSWHDLMGAWPAVIEKPKLEVLSSAKRETFTQQHVRLQVAPDRMNDDARLLIPDGPGPFPAVLVVFYDSKTGVGEGKATLRDFAYQLARRGFVTLSLGSPPESYYPNKEKATIQPLSYHAYVAANCRNVLANLPNVDGKRVGIMGHSYGGKWAMFASCLNDQFVCAAWSDGGIVFDEKRSNVNYWEPWYLGYEPGRERKRGLPTAENPRTGPYKTLIESGRDLHELHALMALRPFLVSGGSEDQPERWKALNHAVAVNKLLGYEGRVGMTNRKTHDPTPESNEVIYRFFEHVLKPNPAKP</sequence>
<dbReference type="KEGG" id="lrs:PX52LOC_05857"/>
<feature type="chain" id="PRO_5023110241" evidence="1">
    <location>
        <begin position="23"/>
        <end position="381"/>
    </location>
</feature>
<keyword evidence="1" id="KW-0732">Signal</keyword>
<name>A0A5C1AKW7_9BACT</name>
<accession>A0A5C1AKW7</accession>
<proteinExistence type="predicted"/>
<dbReference type="InterPro" id="IPR029058">
    <property type="entry name" value="AB_hydrolase_fold"/>
</dbReference>
<evidence type="ECO:0000256" key="1">
    <source>
        <dbReference type="SAM" id="SignalP"/>
    </source>
</evidence>
<evidence type="ECO:0000313" key="3">
    <source>
        <dbReference type="Proteomes" id="UP000324974"/>
    </source>
</evidence>
<dbReference type="EMBL" id="CP042425">
    <property type="protein sequence ID" value="QEL18817.1"/>
    <property type="molecule type" value="Genomic_DNA"/>
</dbReference>
<evidence type="ECO:0000313" key="2">
    <source>
        <dbReference type="EMBL" id="QEL18817.1"/>
    </source>
</evidence>